<gene>
    <name evidence="1" type="ORF">BE08_12935</name>
</gene>
<comment type="caution">
    <text evidence="1">The sequence shown here is derived from an EMBL/GenBank/DDBJ whole genome shotgun (WGS) entry which is preliminary data.</text>
</comment>
<dbReference type="EMBL" id="JELY01001834">
    <property type="protein sequence ID" value="KYF54461.1"/>
    <property type="molecule type" value="Genomic_DNA"/>
</dbReference>
<protein>
    <submittedName>
        <fullName evidence="1">Uncharacterized protein</fullName>
    </submittedName>
</protein>
<reference evidence="1 2" key="1">
    <citation type="submission" date="2014-02" db="EMBL/GenBank/DDBJ databases">
        <title>The small core and large imbalanced accessory genome model reveals a collaborative survival strategy of Sorangium cellulosum strains in nature.</title>
        <authorList>
            <person name="Han K."/>
            <person name="Peng R."/>
            <person name="Blom J."/>
            <person name="Li Y.-Z."/>
        </authorList>
    </citation>
    <scope>NUCLEOTIDE SEQUENCE [LARGE SCALE GENOMIC DNA]</scope>
    <source>
        <strain evidence="1 2">So0157-25</strain>
    </source>
</reference>
<dbReference type="AlphaFoldDB" id="A0A150PFH3"/>
<evidence type="ECO:0000313" key="2">
    <source>
        <dbReference type="Proteomes" id="UP000075420"/>
    </source>
</evidence>
<sequence length="61" mass="6687">MHAEALAASGDMRRARAAIALGRDRLLERAGKIANRAWRACFLENVPENARTLALARAWVG</sequence>
<proteinExistence type="predicted"/>
<organism evidence="1 2">
    <name type="scientific">Sorangium cellulosum</name>
    <name type="common">Polyangium cellulosum</name>
    <dbReference type="NCBI Taxonomy" id="56"/>
    <lineage>
        <taxon>Bacteria</taxon>
        <taxon>Pseudomonadati</taxon>
        <taxon>Myxococcota</taxon>
        <taxon>Polyangia</taxon>
        <taxon>Polyangiales</taxon>
        <taxon>Polyangiaceae</taxon>
        <taxon>Sorangium</taxon>
    </lineage>
</organism>
<evidence type="ECO:0000313" key="1">
    <source>
        <dbReference type="EMBL" id="KYF54461.1"/>
    </source>
</evidence>
<name>A0A150PFH3_SORCE</name>
<dbReference type="Proteomes" id="UP000075420">
    <property type="component" value="Unassembled WGS sequence"/>
</dbReference>
<accession>A0A150PFH3</accession>